<keyword evidence="7 8" id="KW-0472">Membrane</keyword>
<dbReference type="EMBL" id="JACHDY010000004">
    <property type="protein sequence ID" value="MBB5318403.1"/>
    <property type="molecule type" value="Genomic_DNA"/>
</dbReference>
<dbReference type="InterPro" id="IPR038731">
    <property type="entry name" value="RgtA/B/C-like"/>
</dbReference>
<comment type="caution">
    <text evidence="10">The sequence shown here is derived from an EMBL/GenBank/DDBJ whole genome shotgun (WGS) entry which is preliminary data.</text>
</comment>
<gene>
    <name evidence="10" type="ORF">HDF09_003100</name>
</gene>
<feature type="transmembrane region" description="Helical" evidence="8">
    <location>
        <begin position="298"/>
        <end position="319"/>
    </location>
</feature>
<reference evidence="10" key="1">
    <citation type="submission" date="2020-08" db="EMBL/GenBank/DDBJ databases">
        <title>Genomic Encyclopedia of Type Strains, Phase IV (KMG-V): Genome sequencing to study the core and pangenomes of soil and plant-associated prokaryotes.</title>
        <authorList>
            <person name="Whitman W."/>
        </authorList>
    </citation>
    <scope>NUCLEOTIDE SEQUENCE [LARGE SCALE GENOMIC DNA]</scope>
    <source>
        <strain evidence="10">M8UP27</strain>
    </source>
</reference>
<keyword evidence="11" id="KW-1185">Reference proteome</keyword>
<keyword evidence="2" id="KW-1003">Cell membrane</keyword>
<feature type="transmembrane region" description="Helical" evidence="8">
    <location>
        <begin position="108"/>
        <end position="125"/>
    </location>
</feature>
<evidence type="ECO:0000256" key="2">
    <source>
        <dbReference type="ARBA" id="ARBA00022475"/>
    </source>
</evidence>
<protein>
    <recommendedName>
        <fullName evidence="9">Glycosyltransferase RgtA/B/C/D-like domain-containing protein</fullName>
    </recommendedName>
</protein>
<dbReference type="PANTHER" id="PTHR33908:SF11">
    <property type="entry name" value="MEMBRANE PROTEIN"/>
    <property type="match status" value="1"/>
</dbReference>
<accession>A0A7W8MS81</accession>
<evidence type="ECO:0000313" key="11">
    <source>
        <dbReference type="Proteomes" id="UP000568106"/>
    </source>
</evidence>
<feature type="transmembrane region" description="Helical" evidence="8">
    <location>
        <begin position="12"/>
        <end position="31"/>
    </location>
</feature>
<dbReference type="Proteomes" id="UP000568106">
    <property type="component" value="Unassembled WGS sequence"/>
</dbReference>
<evidence type="ECO:0000256" key="8">
    <source>
        <dbReference type="SAM" id="Phobius"/>
    </source>
</evidence>
<comment type="subcellular location">
    <subcellularLocation>
        <location evidence="1">Cell membrane</location>
        <topology evidence="1">Multi-pass membrane protein</topology>
    </subcellularLocation>
</comment>
<evidence type="ECO:0000256" key="7">
    <source>
        <dbReference type="ARBA" id="ARBA00023136"/>
    </source>
</evidence>
<feature type="transmembrane region" description="Helical" evidence="8">
    <location>
        <begin position="331"/>
        <end position="353"/>
    </location>
</feature>
<organism evidence="10 11">
    <name type="scientific">Tunturiibacter empetritectus</name>
    <dbReference type="NCBI Taxonomy" id="3069691"/>
    <lineage>
        <taxon>Bacteria</taxon>
        <taxon>Pseudomonadati</taxon>
        <taxon>Acidobacteriota</taxon>
        <taxon>Terriglobia</taxon>
        <taxon>Terriglobales</taxon>
        <taxon>Acidobacteriaceae</taxon>
        <taxon>Tunturiibacter</taxon>
    </lineage>
</organism>
<evidence type="ECO:0000256" key="6">
    <source>
        <dbReference type="ARBA" id="ARBA00022989"/>
    </source>
</evidence>
<evidence type="ECO:0000256" key="3">
    <source>
        <dbReference type="ARBA" id="ARBA00022676"/>
    </source>
</evidence>
<evidence type="ECO:0000256" key="5">
    <source>
        <dbReference type="ARBA" id="ARBA00022692"/>
    </source>
</evidence>
<dbReference type="InterPro" id="IPR050297">
    <property type="entry name" value="LipidA_mod_glycosyltrf_83"/>
</dbReference>
<feature type="transmembrane region" description="Helical" evidence="8">
    <location>
        <begin position="200"/>
        <end position="218"/>
    </location>
</feature>
<dbReference type="GO" id="GO:0009103">
    <property type="term" value="P:lipopolysaccharide biosynthetic process"/>
    <property type="evidence" value="ECO:0007669"/>
    <property type="project" value="UniProtKB-ARBA"/>
</dbReference>
<dbReference type="GO" id="GO:0016763">
    <property type="term" value="F:pentosyltransferase activity"/>
    <property type="evidence" value="ECO:0007669"/>
    <property type="project" value="TreeGrafter"/>
</dbReference>
<dbReference type="AlphaFoldDB" id="A0A7W8MS81"/>
<keyword evidence="6 8" id="KW-1133">Transmembrane helix</keyword>
<feature type="transmembrane region" description="Helical" evidence="8">
    <location>
        <begin position="159"/>
        <end position="188"/>
    </location>
</feature>
<evidence type="ECO:0000259" key="9">
    <source>
        <dbReference type="Pfam" id="PF13231"/>
    </source>
</evidence>
<feature type="transmembrane region" description="Helical" evidence="8">
    <location>
        <begin position="276"/>
        <end position="292"/>
    </location>
</feature>
<keyword evidence="5 8" id="KW-0812">Transmembrane</keyword>
<keyword evidence="3" id="KW-0328">Glycosyltransferase</keyword>
<feature type="transmembrane region" description="Helical" evidence="8">
    <location>
        <begin position="137"/>
        <end position="152"/>
    </location>
</feature>
<feature type="domain" description="Glycosyltransferase RgtA/B/C/D-like" evidence="9">
    <location>
        <begin position="60"/>
        <end position="218"/>
    </location>
</feature>
<keyword evidence="4" id="KW-0808">Transferase</keyword>
<dbReference type="GO" id="GO:0005886">
    <property type="term" value="C:plasma membrane"/>
    <property type="evidence" value="ECO:0007669"/>
    <property type="project" value="UniProtKB-SubCell"/>
</dbReference>
<feature type="transmembrane region" description="Helical" evidence="8">
    <location>
        <begin position="71"/>
        <end position="96"/>
    </location>
</feature>
<dbReference type="PANTHER" id="PTHR33908">
    <property type="entry name" value="MANNOSYLTRANSFERASE YKCB-RELATED"/>
    <property type="match status" value="1"/>
</dbReference>
<dbReference type="Pfam" id="PF13231">
    <property type="entry name" value="PMT_2"/>
    <property type="match status" value="1"/>
</dbReference>
<evidence type="ECO:0000313" key="10">
    <source>
        <dbReference type="EMBL" id="MBB5318403.1"/>
    </source>
</evidence>
<sequence length="501" mass="55376">MRTSNGSRTAAQWDNLALLGIALVVALVHLLTNGRYGFHRDEFQFLSDARHLDWGFVAYPPFTPFVERVGLQLFGVSMVGLRLFSVVAQALAIVVTGLMARELSGGRLAQVTAALAVATSGLPVFEGTEFQYSSFDYLWWVLIAYFVIRLLKTENPRWWLAIGVFVGLGLMTKYSILFFIAGIVSGMLLSSARRYFASGWFWGGVAVALLIFAPNFIWQVRHGFISLHFLQHIHVRDVRQGRANGFVRDQFKICANLAAAPLWIAGAICFLRDKRYRMLGWMYVVPFALFLFGKGRGYYLAAAYPMLLAMGAVAGERWVASLGLAWRRVVLGMVFAGMAAYGIFVYAIIVPLASDGLLKQFALKNNGDLREETGWKEMVALVAGIRDSLPAEQRSSVGVFTANYGEQGAVEILGPAYGLPMPISRTNSAWLRGYPAVPPTTLIVLGLSKSTADKAFTDCRLVGRVDNPEGVDNEERGGSVFVCGPPRLPWAKFWKEYQAYG</sequence>
<name>A0A7W8MS81_9BACT</name>
<evidence type="ECO:0000256" key="1">
    <source>
        <dbReference type="ARBA" id="ARBA00004651"/>
    </source>
</evidence>
<proteinExistence type="predicted"/>
<evidence type="ECO:0000256" key="4">
    <source>
        <dbReference type="ARBA" id="ARBA00022679"/>
    </source>
</evidence>